<evidence type="ECO:0000256" key="10">
    <source>
        <dbReference type="ARBA" id="ARBA00023033"/>
    </source>
</evidence>
<keyword evidence="5 12" id="KW-0812">Transmembrane</keyword>
<accession>A0A4S3MBD8</accession>
<keyword evidence="9" id="KW-0408">Iron</keyword>
<evidence type="ECO:0000256" key="4">
    <source>
        <dbReference type="ARBA" id="ARBA00022519"/>
    </source>
</evidence>
<proteinExistence type="inferred from homology"/>
<feature type="domain" description="Fatty acid desaturase" evidence="13">
    <location>
        <begin position="95"/>
        <end position="298"/>
    </location>
</feature>
<keyword evidence="6" id="KW-0479">Metal-binding</keyword>
<sequence length="334" mass="36832">MPLFTLATLTPAALLVLGVALGGGWSWAGAASMTLVCATLDRLVRLPRRQPADTEFPSGDILSVTLALLHLPLLGLAVWAISGGAEHSLTDRAGLLIGFALFFGQIGHPNAHELIHRPARLHRALGTMVYATLLFGHHVSAHRLVHHTHVGTERDPNSAPKGMGFWRFAARAWIGSFKAGWRAERDLSDRSGRRAHRYFTYVFWSVAGTSSSYALAGPAGIFSLLILASYVHLQILLADYVQHYGLRRAVGTTGKPEPVRARHSWNSPHPWSSAMMLNAPRHSDHHQHPMRPYPTLRLEGDMPVLPYSLPVMAVIALWPPLWRRLMDARVAVVE</sequence>
<comment type="subcellular location">
    <subcellularLocation>
        <location evidence="1">Cell inner membrane</location>
        <topology evidence="1">Multi-pass membrane protein</topology>
    </subcellularLocation>
</comment>
<keyword evidence="15" id="KW-1185">Reference proteome</keyword>
<dbReference type="InterPro" id="IPR005804">
    <property type="entry name" value="FA_desaturase_dom"/>
</dbReference>
<comment type="similarity">
    <text evidence="2">Belongs to the fatty acid desaturase type 1 family. AlkB subfamily.</text>
</comment>
<name>A0A4S3MBD8_9RHOB</name>
<evidence type="ECO:0000313" key="15">
    <source>
        <dbReference type="Proteomes" id="UP000306113"/>
    </source>
</evidence>
<feature type="transmembrane region" description="Helical" evidence="12">
    <location>
        <begin position="304"/>
        <end position="322"/>
    </location>
</feature>
<feature type="transmembrane region" description="Helical" evidence="12">
    <location>
        <begin position="12"/>
        <end position="40"/>
    </location>
</feature>
<comment type="caution">
    <text evidence="14">The sequence shown here is derived from an EMBL/GenBank/DDBJ whole genome shotgun (WGS) entry which is preliminary data.</text>
</comment>
<dbReference type="GO" id="GO:0004497">
    <property type="term" value="F:monooxygenase activity"/>
    <property type="evidence" value="ECO:0007669"/>
    <property type="project" value="UniProtKB-KW"/>
</dbReference>
<evidence type="ECO:0000256" key="9">
    <source>
        <dbReference type="ARBA" id="ARBA00023004"/>
    </source>
</evidence>
<dbReference type="PANTHER" id="PTHR38674">
    <property type="entry name" value="ALKANE 1-MONOOXYGENASE 1"/>
    <property type="match status" value="1"/>
</dbReference>
<evidence type="ECO:0000256" key="6">
    <source>
        <dbReference type="ARBA" id="ARBA00022723"/>
    </source>
</evidence>
<dbReference type="EMBL" id="SSMD01000002">
    <property type="protein sequence ID" value="THD75656.1"/>
    <property type="molecule type" value="Genomic_DNA"/>
</dbReference>
<evidence type="ECO:0000256" key="3">
    <source>
        <dbReference type="ARBA" id="ARBA00022475"/>
    </source>
</evidence>
<evidence type="ECO:0000256" key="1">
    <source>
        <dbReference type="ARBA" id="ARBA00004429"/>
    </source>
</evidence>
<evidence type="ECO:0000256" key="8">
    <source>
        <dbReference type="ARBA" id="ARBA00023002"/>
    </source>
</evidence>
<dbReference type="OrthoDB" id="4759734at2"/>
<keyword evidence="7 12" id="KW-1133">Transmembrane helix</keyword>
<evidence type="ECO:0000313" key="14">
    <source>
        <dbReference type="EMBL" id="THD75656.1"/>
    </source>
</evidence>
<dbReference type="AlphaFoldDB" id="A0A4S3MBD8"/>
<dbReference type="GO" id="GO:0006629">
    <property type="term" value="P:lipid metabolic process"/>
    <property type="evidence" value="ECO:0007669"/>
    <property type="project" value="InterPro"/>
</dbReference>
<keyword evidence="11 12" id="KW-0472">Membrane</keyword>
<keyword evidence="4" id="KW-0997">Cell inner membrane</keyword>
<dbReference type="RefSeq" id="WP_136338019.1">
    <property type="nucleotide sequence ID" value="NZ_SSMD01000002.1"/>
</dbReference>
<evidence type="ECO:0000256" key="11">
    <source>
        <dbReference type="ARBA" id="ARBA00023136"/>
    </source>
</evidence>
<evidence type="ECO:0000256" key="2">
    <source>
        <dbReference type="ARBA" id="ARBA00010823"/>
    </source>
</evidence>
<evidence type="ECO:0000259" key="13">
    <source>
        <dbReference type="Pfam" id="PF00487"/>
    </source>
</evidence>
<gene>
    <name evidence="14" type="ORF">E7681_04160</name>
</gene>
<evidence type="ECO:0000256" key="12">
    <source>
        <dbReference type="SAM" id="Phobius"/>
    </source>
</evidence>
<dbReference type="CDD" id="cd03512">
    <property type="entry name" value="Alkane-hydroxylase"/>
    <property type="match status" value="1"/>
</dbReference>
<dbReference type="GO" id="GO:0046872">
    <property type="term" value="F:metal ion binding"/>
    <property type="evidence" value="ECO:0007669"/>
    <property type="project" value="UniProtKB-KW"/>
</dbReference>
<evidence type="ECO:0000256" key="7">
    <source>
        <dbReference type="ARBA" id="ARBA00022989"/>
    </source>
</evidence>
<dbReference type="GO" id="GO:0005886">
    <property type="term" value="C:plasma membrane"/>
    <property type="evidence" value="ECO:0007669"/>
    <property type="project" value="UniProtKB-SubCell"/>
</dbReference>
<evidence type="ECO:0000256" key="5">
    <source>
        <dbReference type="ARBA" id="ARBA00022692"/>
    </source>
</evidence>
<feature type="transmembrane region" description="Helical" evidence="12">
    <location>
        <begin position="198"/>
        <end position="215"/>
    </location>
</feature>
<keyword evidence="3" id="KW-1003">Cell membrane</keyword>
<dbReference type="InterPro" id="IPR033885">
    <property type="entry name" value="AlkB/XylM"/>
</dbReference>
<feature type="transmembrane region" description="Helical" evidence="12">
    <location>
        <begin position="61"/>
        <end position="81"/>
    </location>
</feature>
<dbReference type="Pfam" id="PF00487">
    <property type="entry name" value="FA_desaturase"/>
    <property type="match status" value="1"/>
</dbReference>
<dbReference type="Proteomes" id="UP000306113">
    <property type="component" value="Unassembled WGS sequence"/>
</dbReference>
<keyword evidence="10 14" id="KW-0503">Monooxygenase</keyword>
<dbReference type="PANTHER" id="PTHR38674:SF1">
    <property type="entry name" value="ALKANE 1-MONOOXYGENASE 1"/>
    <property type="match status" value="1"/>
</dbReference>
<protein>
    <submittedName>
        <fullName evidence="14">Alkane 1-monooxygenase</fullName>
    </submittedName>
</protein>
<organism evidence="14 15">
    <name type="scientific">Thalassobius vesicularis</name>
    <dbReference type="NCBI Taxonomy" id="1294297"/>
    <lineage>
        <taxon>Bacteria</taxon>
        <taxon>Pseudomonadati</taxon>
        <taxon>Pseudomonadota</taxon>
        <taxon>Alphaproteobacteria</taxon>
        <taxon>Rhodobacterales</taxon>
        <taxon>Roseobacteraceae</taxon>
        <taxon>Thalassovita</taxon>
    </lineage>
</organism>
<reference evidence="14 15" key="1">
    <citation type="submission" date="2019-04" db="EMBL/GenBank/DDBJ databases">
        <title>Draft genome sequence of Youngimonas vesicularis.</title>
        <authorList>
            <person name="Hameed A."/>
        </authorList>
    </citation>
    <scope>NUCLEOTIDE SEQUENCE [LARGE SCALE GENOMIC DNA]</scope>
    <source>
        <strain evidence="14 15">CC-AMW-E</strain>
    </source>
</reference>
<keyword evidence="8" id="KW-0560">Oxidoreductase</keyword>